<name>D5EH74_AMICL</name>
<dbReference type="OrthoDB" id="9765625at2"/>
<proteinExistence type="inferred from homology"/>
<dbReference type="Gene3D" id="3.10.20.300">
    <property type="entry name" value="mk0293 like domain"/>
    <property type="match status" value="1"/>
</dbReference>
<dbReference type="Pfam" id="PF01969">
    <property type="entry name" value="Ni_insertion"/>
    <property type="match status" value="1"/>
</dbReference>
<dbReference type="InterPro" id="IPR002822">
    <property type="entry name" value="Ni_insertion"/>
</dbReference>
<organism evidence="3 4">
    <name type="scientific">Aminobacterium colombiense (strain DSM 12261 / ALA-1)</name>
    <dbReference type="NCBI Taxonomy" id="572547"/>
    <lineage>
        <taxon>Bacteria</taxon>
        <taxon>Thermotogati</taxon>
        <taxon>Synergistota</taxon>
        <taxon>Synergistia</taxon>
        <taxon>Synergistales</taxon>
        <taxon>Aminobacteriaceae</taxon>
        <taxon>Aminobacterium</taxon>
    </lineage>
</organism>
<evidence type="ECO:0000256" key="1">
    <source>
        <dbReference type="ARBA" id="ARBA00022596"/>
    </source>
</evidence>
<dbReference type="EMBL" id="CP001997">
    <property type="protein sequence ID" value="ADE57906.1"/>
    <property type="molecule type" value="Genomic_DNA"/>
</dbReference>
<keyword evidence="4" id="KW-1185">Reference proteome</keyword>
<dbReference type="RefSeq" id="WP_013049168.1">
    <property type="nucleotide sequence ID" value="NC_014011.1"/>
</dbReference>
<comment type="similarity">
    <text evidence="2">Belongs to the LarC family.</text>
</comment>
<evidence type="ECO:0000313" key="3">
    <source>
        <dbReference type="EMBL" id="ADE57906.1"/>
    </source>
</evidence>
<dbReference type="HAMAP" id="MF_01074">
    <property type="entry name" value="LarC"/>
    <property type="match status" value="1"/>
</dbReference>
<accession>D5EH74</accession>
<dbReference type="STRING" id="572547.Amico_1793"/>
<dbReference type="PANTHER" id="PTHR36566:SF1">
    <property type="entry name" value="PYRIDINIUM-3,5-BISTHIOCARBOXYLIC ACID MONONUCLEOTIDE NICKEL INSERTION PROTEIN"/>
    <property type="match status" value="1"/>
</dbReference>
<dbReference type="KEGG" id="aco:Amico_1793"/>
<dbReference type="Gene3D" id="3.30.70.1380">
    <property type="entry name" value="Transcriptional regulatory protein pf0864 domain like"/>
    <property type="match status" value="1"/>
</dbReference>
<protein>
    <recommendedName>
        <fullName evidence="2">Putative nickel insertion protein</fullName>
    </recommendedName>
</protein>
<gene>
    <name evidence="3" type="ordered locus">Amico_1793</name>
</gene>
<dbReference type="GO" id="GO:0016151">
    <property type="term" value="F:nickel cation binding"/>
    <property type="evidence" value="ECO:0007669"/>
    <property type="project" value="UniProtKB-UniRule"/>
</dbReference>
<dbReference type="PANTHER" id="PTHR36566">
    <property type="entry name" value="NICKEL INSERTION PROTEIN-RELATED"/>
    <property type="match status" value="1"/>
</dbReference>
<dbReference type="NCBIfam" id="TIGR00299">
    <property type="entry name" value="nickel pincer cofactor biosynthesis protein LarC"/>
    <property type="match status" value="1"/>
</dbReference>
<dbReference type="Proteomes" id="UP000002366">
    <property type="component" value="Chromosome"/>
</dbReference>
<reference evidence="3 4" key="1">
    <citation type="journal article" date="2010" name="Stand. Genomic Sci.">
        <title>Complete genome sequence of Aminobacterium colombiense type strain (ALA-1).</title>
        <authorList>
            <person name="Chertkov O."/>
            <person name="Sikorski J."/>
            <person name="Brambilla E."/>
            <person name="Lapidus A."/>
            <person name="Copeland A."/>
            <person name="Glavina Del Rio T."/>
            <person name="Nolan M."/>
            <person name="Lucas S."/>
            <person name="Tice H."/>
            <person name="Cheng J.F."/>
            <person name="Han C."/>
            <person name="Detter J.C."/>
            <person name="Bruce D."/>
            <person name="Tapia R."/>
            <person name="Goodwin L."/>
            <person name="Pitluck S."/>
            <person name="Liolios K."/>
            <person name="Ivanova N."/>
            <person name="Mavromatis K."/>
            <person name="Ovchinnikova G."/>
            <person name="Pati A."/>
            <person name="Chen A."/>
            <person name="Palaniappan K."/>
            <person name="Land M."/>
            <person name="Hauser L."/>
            <person name="Chang Y.J."/>
            <person name="Jeffries C.D."/>
            <person name="Spring S."/>
            <person name="Rohde M."/>
            <person name="Goker M."/>
            <person name="Bristow J."/>
            <person name="Eisen J.A."/>
            <person name="Markowitz V."/>
            <person name="Hugenholtz P."/>
            <person name="Kyrpides N.C."/>
            <person name="Klenk H.P."/>
        </authorList>
    </citation>
    <scope>NUCLEOTIDE SEQUENCE [LARGE SCALE GENOMIC DNA]</scope>
    <source>
        <strain evidence="4">DSM 12261 / ALA-1</strain>
    </source>
</reference>
<dbReference type="eggNOG" id="COG1641">
    <property type="taxonomic scope" value="Bacteria"/>
</dbReference>
<dbReference type="AlphaFoldDB" id="D5EH74"/>
<sequence length="417" mass="46213">MKTLYLDCFSGISGNMFLAALLDLGLDRKEFLEKMETLRIPSGHHHHGEVHHDSGAGYEIHIKDTVRNGFSGIDLTVTSTEDHPHRGLMDVWDVIDKSGLSHNVKQKSKDAFKLLAEAEGKVHGLPPEKVHFHEVGAVDSIVDIVGAFVLMEMLEPDSVICSPLNVGSGTIRCAHGVLPVPAPATENLLIGMPVYSAGSPIERVTPTGALLVKMLASHFGTMPAGKVMGSGRGLGSRESDIPNFLRVTLLEETKEKDNAPSASKEEPFIRDVGILLETNIDDMNPQYYEPVMERLFSIGAMDVWLETIIMKKGRPAIRLCCLVSLSQEEQAAEIILKGTTTLGLRRSEVDRIKLRHHITPMETTFGLVRIKEAWWGNERLRANPEYEDLKRISKETGIPLNSLREEVLRQIEEMGHP</sequence>
<keyword evidence="2" id="KW-0456">Lyase</keyword>
<keyword evidence="1 2" id="KW-0533">Nickel</keyword>
<dbReference type="HOGENOM" id="CLU_028523_2_1_0"/>
<evidence type="ECO:0000256" key="2">
    <source>
        <dbReference type="HAMAP-Rule" id="MF_01074"/>
    </source>
</evidence>
<dbReference type="GO" id="GO:0016829">
    <property type="term" value="F:lyase activity"/>
    <property type="evidence" value="ECO:0007669"/>
    <property type="project" value="UniProtKB-UniRule"/>
</dbReference>
<evidence type="ECO:0000313" key="4">
    <source>
        <dbReference type="Proteomes" id="UP000002366"/>
    </source>
</evidence>